<evidence type="ECO:0000256" key="1">
    <source>
        <dbReference type="ARBA" id="ARBA00023002"/>
    </source>
</evidence>
<comment type="caution">
    <text evidence="3">The sequence shown here is derived from an EMBL/GenBank/DDBJ whole genome shotgun (WGS) entry which is preliminary data.</text>
</comment>
<dbReference type="GO" id="GO:0005829">
    <property type="term" value="C:cytosol"/>
    <property type="evidence" value="ECO:0007669"/>
    <property type="project" value="TreeGrafter"/>
</dbReference>
<gene>
    <name evidence="3" type="ORF">GCM10010365_21330</name>
</gene>
<keyword evidence="4" id="KW-1185">Reference proteome</keyword>
<dbReference type="InterPro" id="IPR011576">
    <property type="entry name" value="Pyridox_Oxase_N"/>
</dbReference>
<keyword evidence="1" id="KW-0560">Oxidoreductase</keyword>
<reference evidence="3" key="2">
    <citation type="submission" date="2020-09" db="EMBL/GenBank/DDBJ databases">
        <authorList>
            <person name="Sun Q."/>
            <person name="Ohkuma M."/>
        </authorList>
    </citation>
    <scope>NUCLEOTIDE SEQUENCE</scope>
    <source>
        <strain evidence="3">JCM 4815</strain>
    </source>
</reference>
<dbReference type="Gene3D" id="2.30.110.10">
    <property type="entry name" value="Electron Transport, Fmn-binding Protein, Chain A"/>
    <property type="match status" value="1"/>
</dbReference>
<dbReference type="NCBIfam" id="TIGR03618">
    <property type="entry name" value="Rv1155_F420"/>
    <property type="match status" value="1"/>
</dbReference>
<protein>
    <submittedName>
        <fullName evidence="3">PPOX class F420-dependent enzyme</fullName>
    </submittedName>
</protein>
<dbReference type="AlphaFoldDB" id="A0A918UFZ9"/>
<evidence type="ECO:0000313" key="3">
    <source>
        <dbReference type="EMBL" id="GGZ02358.1"/>
    </source>
</evidence>
<dbReference type="GO" id="GO:0016627">
    <property type="term" value="F:oxidoreductase activity, acting on the CH-CH group of donors"/>
    <property type="evidence" value="ECO:0007669"/>
    <property type="project" value="TreeGrafter"/>
</dbReference>
<name>A0A918UFZ9_9ACTN</name>
<dbReference type="PANTHER" id="PTHR35176:SF2">
    <property type="entry name" value="F420H(2)-DEPENDENT REDUCTASE RV1155"/>
    <property type="match status" value="1"/>
</dbReference>
<evidence type="ECO:0000313" key="4">
    <source>
        <dbReference type="Proteomes" id="UP000622166"/>
    </source>
</evidence>
<dbReference type="InterPro" id="IPR012349">
    <property type="entry name" value="Split_barrel_FMN-bd"/>
</dbReference>
<dbReference type="SUPFAM" id="SSF50475">
    <property type="entry name" value="FMN-binding split barrel"/>
    <property type="match status" value="1"/>
</dbReference>
<proteinExistence type="predicted"/>
<evidence type="ECO:0000259" key="2">
    <source>
        <dbReference type="Pfam" id="PF01243"/>
    </source>
</evidence>
<sequence length="155" mass="17567">MRSRAGVVGHGMTQDTQHALLALLSEYDGGVLVTLKADGRPQLSNVNHAYYPGERVVRVSVTDARAKTRNMRRDPRVSYHVTSADRWAYTVVEGTADLTPVAADPHDDTVEELVRLYRDVQGEHPDWDDFRAAMVRDRRLVLRIRVERAYGVPRD</sequence>
<feature type="domain" description="Pyridoxamine 5'-phosphate oxidase N-terminal" evidence="2">
    <location>
        <begin position="19"/>
        <end position="151"/>
    </location>
</feature>
<dbReference type="Pfam" id="PF01243">
    <property type="entry name" value="PNPOx_N"/>
    <property type="match status" value="1"/>
</dbReference>
<dbReference type="PANTHER" id="PTHR35176">
    <property type="entry name" value="HEME OXYGENASE HI_0854-RELATED"/>
    <property type="match status" value="1"/>
</dbReference>
<dbReference type="EMBL" id="BMVW01000003">
    <property type="protein sequence ID" value="GGZ02358.1"/>
    <property type="molecule type" value="Genomic_DNA"/>
</dbReference>
<dbReference type="InterPro" id="IPR019920">
    <property type="entry name" value="F420-binding_dom_put"/>
</dbReference>
<accession>A0A918UFZ9</accession>
<dbReference type="InterPro" id="IPR052019">
    <property type="entry name" value="F420H2_bilvrd_red/Heme_oxyg"/>
</dbReference>
<dbReference type="Proteomes" id="UP000622166">
    <property type="component" value="Unassembled WGS sequence"/>
</dbReference>
<organism evidence="3 4">
    <name type="scientific">Streptomyces poonensis</name>
    <dbReference type="NCBI Taxonomy" id="68255"/>
    <lineage>
        <taxon>Bacteria</taxon>
        <taxon>Bacillati</taxon>
        <taxon>Actinomycetota</taxon>
        <taxon>Actinomycetes</taxon>
        <taxon>Kitasatosporales</taxon>
        <taxon>Streptomycetaceae</taxon>
        <taxon>Streptomyces</taxon>
    </lineage>
</organism>
<reference evidence="3" key="1">
    <citation type="journal article" date="2014" name="Int. J. Syst. Evol. Microbiol.">
        <title>Complete genome sequence of Corynebacterium casei LMG S-19264T (=DSM 44701T), isolated from a smear-ripened cheese.</title>
        <authorList>
            <consortium name="US DOE Joint Genome Institute (JGI-PGF)"/>
            <person name="Walter F."/>
            <person name="Albersmeier A."/>
            <person name="Kalinowski J."/>
            <person name="Ruckert C."/>
        </authorList>
    </citation>
    <scope>NUCLEOTIDE SEQUENCE</scope>
    <source>
        <strain evidence="3">JCM 4815</strain>
    </source>
</reference>
<dbReference type="GO" id="GO:0070967">
    <property type="term" value="F:coenzyme F420 binding"/>
    <property type="evidence" value="ECO:0007669"/>
    <property type="project" value="TreeGrafter"/>
</dbReference>